<dbReference type="EMBL" id="HACM01004422">
    <property type="protein sequence ID" value="CRZ04864.1"/>
    <property type="molecule type" value="Transcribed_RNA"/>
</dbReference>
<evidence type="ECO:0000313" key="1">
    <source>
        <dbReference type="EMBL" id="CRZ04864.1"/>
    </source>
</evidence>
<proteinExistence type="predicted"/>
<name>A0A0H5R905_9EUKA</name>
<organism evidence="1">
    <name type="scientific">Spongospora subterranea</name>
    <dbReference type="NCBI Taxonomy" id="70186"/>
    <lineage>
        <taxon>Eukaryota</taxon>
        <taxon>Sar</taxon>
        <taxon>Rhizaria</taxon>
        <taxon>Endomyxa</taxon>
        <taxon>Phytomyxea</taxon>
        <taxon>Plasmodiophorida</taxon>
        <taxon>Plasmodiophoridae</taxon>
        <taxon>Spongospora</taxon>
    </lineage>
</organism>
<accession>A0A0H5R905</accession>
<protein>
    <submittedName>
        <fullName evidence="1">Uncharacterized protein</fullName>
    </submittedName>
</protein>
<sequence>LKYHKLFSWMFILHNFFLEKPKKIDHHRLVRINSSNFPFYFDCASNFLVLLVPQCWWLKNKPASTMSFQQLLFYQQCLKDGISTNEILRNTFLSDLRRLKDTRN</sequence>
<reference evidence="1" key="1">
    <citation type="submission" date="2015-04" db="EMBL/GenBank/DDBJ databases">
        <title>The genome sequence of the plant pathogenic Rhizarian Plasmodiophora brassicae reveals insights in its biotrophic life cycle and the origin of chitin synthesis.</title>
        <authorList>
            <person name="Schwelm A."/>
            <person name="Fogelqvist J."/>
            <person name="Knaust A."/>
            <person name="Julke S."/>
            <person name="Lilja T."/>
            <person name="Dhandapani V."/>
            <person name="Bonilla-Rosso G."/>
            <person name="Karlsson M."/>
            <person name="Shevchenko A."/>
            <person name="Choi S.R."/>
            <person name="Kim H.G."/>
            <person name="Park J.Y."/>
            <person name="Lim Y.P."/>
            <person name="Ludwig-Muller J."/>
            <person name="Dixelius C."/>
        </authorList>
    </citation>
    <scope>NUCLEOTIDE SEQUENCE</scope>
    <source>
        <tissue evidence="1">Potato root galls</tissue>
    </source>
</reference>
<feature type="non-terminal residue" evidence="1">
    <location>
        <position position="1"/>
    </location>
</feature>
<dbReference type="AlphaFoldDB" id="A0A0H5R905"/>